<organism evidence="1 2">
    <name type="scientific">Suhomyces tanzawaensis NRRL Y-17324</name>
    <dbReference type="NCBI Taxonomy" id="984487"/>
    <lineage>
        <taxon>Eukaryota</taxon>
        <taxon>Fungi</taxon>
        <taxon>Dikarya</taxon>
        <taxon>Ascomycota</taxon>
        <taxon>Saccharomycotina</taxon>
        <taxon>Pichiomycetes</taxon>
        <taxon>Debaryomycetaceae</taxon>
        <taxon>Suhomyces</taxon>
    </lineage>
</organism>
<dbReference type="EMBL" id="KV453912">
    <property type="protein sequence ID" value="ODV79003.1"/>
    <property type="molecule type" value="Genomic_DNA"/>
</dbReference>
<reference evidence="2" key="1">
    <citation type="submission" date="2016-05" db="EMBL/GenBank/DDBJ databases">
        <title>Comparative genomics of biotechnologically important yeasts.</title>
        <authorList>
            <consortium name="DOE Joint Genome Institute"/>
            <person name="Riley R."/>
            <person name="Haridas S."/>
            <person name="Wolfe K.H."/>
            <person name="Lopes M.R."/>
            <person name="Hittinger C.T."/>
            <person name="Goker M."/>
            <person name="Salamov A."/>
            <person name="Wisecaver J."/>
            <person name="Long T.M."/>
            <person name="Aerts A.L."/>
            <person name="Barry K."/>
            <person name="Choi C."/>
            <person name="Clum A."/>
            <person name="Coughlan A.Y."/>
            <person name="Deshpande S."/>
            <person name="Douglass A.P."/>
            <person name="Hanson S.J."/>
            <person name="Klenk H.-P."/>
            <person name="Labutti K."/>
            <person name="Lapidus A."/>
            <person name="Lindquist E."/>
            <person name="Lipzen A."/>
            <person name="Meier-Kolthoff J.P."/>
            <person name="Ohm R.A."/>
            <person name="Otillar R.P."/>
            <person name="Pangilinan J."/>
            <person name="Peng Y."/>
            <person name="Rokas A."/>
            <person name="Rosa C.A."/>
            <person name="Scheuner C."/>
            <person name="Sibirny A.A."/>
            <person name="Slot J.C."/>
            <person name="Stielow J.B."/>
            <person name="Sun H."/>
            <person name="Kurtzman C.P."/>
            <person name="Blackwell M."/>
            <person name="Grigoriev I.V."/>
            <person name="Jeffries T.W."/>
        </authorList>
    </citation>
    <scope>NUCLEOTIDE SEQUENCE [LARGE SCALE GENOMIC DNA]</scope>
    <source>
        <strain evidence="2">NRRL Y-17324</strain>
    </source>
</reference>
<evidence type="ECO:0000313" key="2">
    <source>
        <dbReference type="Proteomes" id="UP000094285"/>
    </source>
</evidence>
<dbReference type="Proteomes" id="UP000094285">
    <property type="component" value="Unassembled WGS sequence"/>
</dbReference>
<proteinExistence type="predicted"/>
<dbReference type="GeneID" id="30985791"/>
<dbReference type="RefSeq" id="XP_020064125.1">
    <property type="nucleotide sequence ID" value="XM_020211655.1"/>
</dbReference>
<dbReference type="AlphaFoldDB" id="A0A1E4SHN0"/>
<keyword evidence="2" id="KW-1185">Reference proteome</keyword>
<accession>A0A1E4SHN0</accession>
<sequence length="149" mass="16902">MPMLDGKSTPRLQLIFPPTTLLEIWCWISCRSGDEWSGPIAAFGVTPALRVGARKIDVQMPKTVMRIFSDICLGGDPTPPNMVHHLWCSRRSYWGHCPENTGQWHISEKWPETEIVWFRVFPLAAPAPLLTNPPDRRSVKSKQPSLPDD</sequence>
<name>A0A1E4SHN0_9ASCO</name>
<evidence type="ECO:0000313" key="1">
    <source>
        <dbReference type="EMBL" id="ODV79003.1"/>
    </source>
</evidence>
<gene>
    <name evidence="1" type="ORF">CANTADRAFT_90114</name>
</gene>
<protein>
    <submittedName>
        <fullName evidence="1">Uncharacterized protein</fullName>
    </submittedName>
</protein>